<comment type="similarity">
    <text evidence="1 6">Belongs to the XseB family.</text>
</comment>
<dbReference type="GO" id="GO:0009318">
    <property type="term" value="C:exodeoxyribonuclease VII complex"/>
    <property type="evidence" value="ECO:0007669"/>
    <property type="project" value="UniProtKB-UniRule"/>
</dbReference>
<dbReference type="SUPFAM" id="SSF116842">
    <property type="entry name" value="XseB-like"/>
    <property type="match status" value="1"/>
</dbReference>
<evidence type="ECO:0000256" key="4">
    <source>
        <dbReference type="ARBA" id="ARBA00022801"/>
    </source>
</evidence>
<evidence type="ECO:0000256" key="6">
    <source>
        <dbReference type="HAMAP-Rule" id="MF_00337"/>
    </source>
</evidence>
<dbReference type="GO" id="GO:0006308">
    <property type="term" value="P:DNA catabolic process"/>
    <property type="evidence" value="ECO:0007669"/>
    <property type="project" value="UniProtKB-UniRule"/>
</dbReference>
<comment type="subunit">
    <text evidence="6">Heterooligomer composed of large and small subunits.</text>
</comment>
<dbReference type="InterPro" id="IPR003761">
    <property type="entry name" value="Exonuc_VII_S"/>
</dbReference>
<accession>A0A2T3FV36</accession>
<evidence type="ECO:0000313" key="7">
    <source>
        <dbReference type="EMBL" id="PST39147.1"/>
    </source>
</evidence>
<dbReference type="EC" id="3.1.11.6" evidence="6"/>
<keyword evidence="4 6" id="KW-0378">Hydrolase</keyword>
<keyword evidence="8" id="KW-1185">Reference proteome</keyword>
<dbReference type="GeneID" id="79839978"/>
<protein>
    <recommendedName>
        <fullName evidence="6">Exodeoxyribonuclease 7 small subunit</fullName>
        <ecNumber evidence="6">3.1.11.6</ecNumber>
    </recommendedName>
    <alternativeName>
        <fullName evidence="6">Exodeoxyribonuclease VII small subunit</fullName>
        <shortName evidence="6">Exonuclease VII small subunit</shortName>
    </alternativeName>
</protein>
<dbReference type="GO" id="GO:0005829">
    <property type="term" value="C:cytosol"/>
    <property type="evidence" value="ECO:0007669"/>
    <property type="project" value="TreeGrafter"/>
</dbReference>
<dbReference type="PANTHER" id="PTHR34137:SF1">
    <property type="entry name" value="EXODEOXYRIBONUCLEASE 7 SMALL SUBUNIT"/>
    <property type="match status" value="1"/>
</dbReference>
<organism evidence="7 8">
    <name type="scientific">Clostridium fessum</name>
    <dbReference type="NCBI Taxonomy" id="2126740"/>
    <lineage>
        <taxon>Bacteria</taxon>
        <taxon>Bacillati</taxon>
        <taxon>Bacillota</taxon>
        <taxon>Clostridia</taxon>
        <taxon>Eubacteriales</taxon>
        <taxon>Clostridiaceae</taxon>
        <taxon>Clostridium</taxon>
    </lineage>
</organism>
<dbReference type="HAMAP" id="MF_00337">
    <property type="entry name" value="Exonuc_7_S"/>
    <property type="match status" value="1"/>
</dbReference>
<evidence type="ECO:0000256" key="5">
    <source>
        <dbReference type="ARBA" id="ARBA00022839"/>
    </source>
</evidence>
<keyword evidence="2 6" id="KW-0963">Cytoplasm</keyword>
<proteinExistence type="inferred from homology"/>
<dbReference type="EMBL" id="PYLO01000001">
    <property type="protein sequence ID" value="PST39147.1"/>
    <property type="molecule type" value="Genomic_DNA"/>
</dbReference>
<dbReference type="PANTHER" id="PTHR34137">
    <property type="entry name" value="EXODEOXYRIBONUCLEASE 7 SMALL SUBUNIT"/>
    <property type="match status" value="1"/>
</dbReference>
<comment type="subcellular location">
    <subcellularLocation>
        <location evidence="6">Cytoplasm</location>
    </subcellularLocation>
</comment>
<comment type="catalytic activity">
    <reaction evidence="6">
        <text>Exonucleolytic cleavage in either 5'- to 3'- or 3'- to 5'-direction to yield nucleoside 5'-phosphates.</text>
        <dbReference type="EC" id="3.1.11.6"/>
    </reaction>
</comment>
<evidence type="ECO:0000256" key="3">
    <source>
        <dbReference type="ARBA" id="ARBA00022722"/>
    </source>
</evidence>
<evidence type="ECO:0000256" key="1">
    <source>
        <dbReference type="ARBA" id="ARBA00009998"/>
    </source>
</evidence>
<dbReference type="Pfam" id="PF02609">
    <property type="entry name" value="Exonuc_VII_S"/>
    <property type="match status" value="1"/>
</dbReference>
<dbReference type="AlphaFoldDB" id="A0A2T3FV36"/>
<dbReference type="GO" id="GO:0008855">
    <property type="term" value="F:exodeoxyribonuclease VII activity"/>
    <property type="evidence" value="ECO:0007669"/>
    <property type="project" value="UniProtKB-UniRule"/>
</dbReference>
<dbReference type="PIRSF" id="PIRSF006488">
    <property type="entry name" value="Exonuc_VII_S"/>
    <property type="match status" value="1"/>
</dbReference>
<comment type="caution">
    <text evidence="7">The sequence shown here is derived from an EMBL/GenBank/DDBJ whole genome shotgun (WGS) entry which is preliminary data.</text>
</comment>
<gene>
    <name evidence="6 7" type="primary">xseB</name>
    <name evidence="7" type="ORF">C7U56_04355</name>
</gene>
<comment type="function">
    <text evidence="6">Bidirectionally degrades single-stranded DNA into large acid-insoluble oligonucleotides, which are then degraded further into small acid-soluble oligonucleotides.</text>
</comment>
<sequence length="69" mass="7978">MEENKEELSIEEMFDRLDGIMRTLEDSRSTLEESFASYEAGMRLVRACSEKIDKVEKQIMVVNGEETEA</sequence>
<evidence type="ECO:0000313" key="8">
    <source>
        <dbReference type="Proteomes" id="UP000241048"/>
    </source>
</evidence>
<reference evidence="7 8" key="1">
    <citation type="submission" date="2018-03" db="EMBL/GenBank/DDBJ databases">
        <title>Lachnoclostridium SNUG30386 gen.nov., sp.nov., isolated from human faeces.</title>
        <authorList>
            <person name="Seo B."/>
            <person name="Jeon K."/>
            <person name="Ko G."/>
        </authorList>
    </citation>
    <scope>NUCLEOTIDE SEQUENCE [LARGE SCALE GENOMIC DNA]</scope>
    <source>
        <strain evidence="7 8">SNUG30386</strain>
    </source>
</reference>
<name>A0A2T3FV36_9CLOT</name>
<dbReference type="InterPro" id="IPR037004">
    <property type="entry name" value="Exonuc_VII_ssu_sf"/>
</dbReference>
<dbReference type="Proteomes" id="UP000241048">
    <property type="component" value="Unassembled WGS sequence"/>
</dbReference>
<dbReference type="Gene3D" id="1.10.287.1040">
    <property type="entry name" value="Exonuclease VII, small subunit"/>
    <property type="match status" value="1"/>
</dbReference>
<keyword evidence="5 6" id="KW-0269">Exonuclease</keyword>
<dbReference type="NCBIfam" id="TIGR01280">
    <property type="entry name" value="xseB"/>
    <property type="match status" value="1"/>
</dbReference>
<keyword evidence="3 6" id="KW-0540">Nuclease</keyword>
<dbReference type="RefSeq" id="WP_107000293.1">
    <property type="nucleotide sequence ID" value="NZ_DBFBUD010000089.1"/>
</dbReference>
<evidence type="ECO:0000256" key="2">
    <source>
        <dbReference type="ARBA" id="ARBA00022490"/>
    </source>
</evidence>